<dbReference type="SUPFAM" id="SSF57756">
    <property type="entry name" value="Retrovirus zinc finger-like domains"/>
    <property type="match status" value="1"/>
</dbReference>
<evidence type="ECO:0000313" key="4">
    <source>
        <dbReference type="EMBL" id="QBK87742.1"/>
    </source>
</evidence>
<evidence type="ECO:0000259" key="3">
    <source>
        <dbReference type="PROSITE" id="PS50164"/>
    </source>
</evidence>
<feature type="domain" description="CCHC-type" evidence="2">
    <location>
        <begin position="166"/>
        <end position="180"/>
    </location>
</feature>
<dbReference type="InterPro" id="IPR051714">
    <property type="entry name" value="Znf_CCHC_NABP"/>
</dbReference>
<dbReference type="PANTHER" id="PTHR23002">
    <property type="entry name" value="ZINC FINGER CCHC DOMAIN CONTAINING PROTEIN"/>
    <property type="match status" value="1"/>
</dbReference>
<gene>
    <name evidence="4" type="ORF">LCMAC202_00780</name>
</gene>
<dbReference type="SMART" id="SM00343">
    <property type="entry name" value="ZnF_C2HC"/>
    <property type="match status" value="3"/>
</dbReference>
<evidence type="ECO:0000256" key="1">
    <source>
        <dbReference type="PROSITE-ProRule" id="PRU00047"/>
    </source>
</evidence>
<dbReference type="CDD" id="cd00719">
    <property type="entry name" value="GIY-YIG_SF"/>
    <property type="match status" value="1"/>
</dbReference>
<dbReference type="PROSITE" id="PS50164">
    <property type="entry name" value="GIY_YIG"/>
    <property type="match status" value="1"/>
</dbReference>
<evidence type="ECO:0000259" key="2">
    <source>
        <dbReference type="PROSITE" id="PS50158"/>
    </source>
</evidence>
<dbReference type="GO" id="GO:0003676">
    <property type="term" value="F:nucleic acid binding"/>
    <property type="evidence" value="ECO:0007669"/>
    <property type="project" value="InterPro"/>
</dbReference>
<name>A0A481YWZ4_9VIRU</name>
<organism evidence="4">
    <name type="scientific">Marseillevirus LCMAC202</name>
    <dbReference type="NCBI Taxonomy" id="2506606"/>
    <lineage>
        <taxon>Viruses</taxon>
        <taxon>Varidnaviria</taxon>
        <taxon>Bamfordvirae</taxon>
        <taxon>Nucleocytoviricota</taxon>
        <taxon>Megaviricetes</taxon>
        <taxon>Pimascovirales</taxon>
        <taxon>Pimascovirales incertae sedis</taxon>
        <taxon>Marseilleviridae</taxon>
    </lineage>
</organism>
<feature type="domain" description="GIY-YIG" evidence="3">
    <location>
        <begin position="1"/>
        <end position="73"/>
    </location>
</feature>
<dbReference type="InterPro" id="IPR036875">
    <property type="entry name" value="Znf_CCHC_sf"/>
</dbReference>
<dbReference type="InterPro" id="IPR035901">
    <property type="entry name" value="GIY-YIG_endonuc_sf"/>
</dbReference>
<dbReference type="InterPro" id="IPR001878">
    <property type="entry name" value="Znf_CCHC"/>
</dbReference>
<dbReference type="SUPFAM" id="SSF82771">
    <property type="entry name" value="GIY-YIG endonuclease"/>
    <property type="match status" value="1"/>
</dbReference>
<dbReference type="InterPro" id="IPR000305">
    <property type="entry name" value="GIY-YIG_endonuc"/>
</dbReference>
<accession>A0A481YWZ4</accession>
<feature type="domain" description="CCHC-type" evidence="2">
    <location>
        <begin position="135"/>
        <end position="149"/>
    </location>
</feature>
<proteinExistence type="predicted"/>
<dbReference type="EMBL" id="MK500369">
    <property type="protein sequence ID" value="QBK87742.1"/>
    <property type="molecule type" value="Genomic_DNA"/>
</dbReference>
<feature type="domain" description="CCHC-type" evidence="2">
    <location>
        <begin position="103"/>
        <end position="116"/>
    </location>
</feature>
<dbReference type="Pfam" id="PF01541">
    <property type="entry name" value="GIY-YIG"/>
    <property type="match status" value="1"/>
</dbReference>
<dbReference type="PROSITE" id="PS50158">
    <property type="entry name" value="ZF_CCHC"/>
    <property type="match status" value="3"/>
</dbReference>
<dbReference type="GO" id="GO:0008270">
    <property type="term" value="F:zinc ion binding"/>
    <property type="evidence" value="ECO:0007669"/>
    <property type="project" value="UniProtKB-KW"/>
</dbReference>
<dbReference type="Gene3D" id="4.10.60.10">
    <property type="entry name" value="Zinc finger, CCHC-type"/>
    <property type="match status" value="2"/>
</dbReference>
<keyword evidence="1" id="KW-0479">Metal-binding</keyword>
<keyword evidence="1" id="KW-0862">Zinc</keyword>
<keyword evidence="1" id="KW-0863">Zinc-finger</keyword>
<reference evidence="4" key="1">
    <citation type="journal article" date="2019" name="MBio">
        <title>Virus Genomes from Deep Sea Sediments Expand the Ocean Megavirome and Support Independent Origins of Viral Gigantism.</title>
        <authorList>
            <person name="Backstrom D."/>
            <person name="Yutin N."/>
            <person name="Jorgensen S.L."/>
            <person name="Dharamshi J."/>
            <person name="Homa F."/>
            <person name="Zaremba-Niedwiedzka K."/>
            <person name="Spang A."/>
            <person name="Wolf Y.I."/>
            <person name="Koonin E.V."/>
            <person name="Ettema T.J."/>
        </authorList>
    </citation>
    <scope>NUCLEOTIDE SEQUENCE</scope>
</reference>
<dbReference type="Pfam" id="PF00098">
    <property type="entry name" value="zf-CCHC"/>
    <property type="match status" value="3"/>
</dbReference>
<protein>
    <submittedName>
        <fullName evidence="4">GIY-YIG catalytic domain protein</fullName>
    </submittedName>
</protein>
<dbReference type="Gene3D" id="3.40.1440.10">
    <property type="entry name" value="GIY-YIG endonuclease"/>
    <property type="match status" value="1"/>
</dbReference>
<sequence length="208" mass="24225">MVYIYVLRLRQGKYYVGKTTSPISRISNHFDTGGSQWTRKYKPVEIIKVDSDCDDADEDKYTLQYMNKYGINNVRGGTFSTIDLDTTTTTIIKRMLDSQNDNCYRCGKTGHITNQCYAKTCVQEYDGDSEEEEYKCYRCGRAGHFADQCYAKTRVQEYDNKEEEYKCYRCGRTGHFADQCYAKTRAPTHQPTHQAAANHKMRRYTVKN</sequence>